<sequence length="58" mass="7098">MESFNYTNEILEDFILQMHPKEHVEQLEEQAKREQKENDKAKRVVQDVKRKNLNELKK</sequence>
<name>A0A4R2PB05_9BACL</name>
<organism evidence="2 3">
    <name type="scientific">Scopulibacillus darangshiensis</name>
    <dbReference type="NCBI Taxonomy" id="442528"/>
    <lineage>
        <taxon>Bacteria</taxon>
        <taxon>Bacillati</taxon>
        <taxon>Bacillota</taxon>
        <taxon>Bacilli</taxon>
        <taxon>Bacillales</taxon>
        <taxon>Sporolactobacillaceae</taxon>
        <taxon>Scopulibacillus</taxon>
    </lineage>
</organism>
<evidence type="ECO:0000256" key="1">
    <source>
        <dbReference type="SAM" id="MobiDB-lite"/>
    </source>
</evidence>
<evidence type="ECO:0000313" key="3">
    <source>
        <dbReference type="Proteomes" id="UP000295416"/>
    </source>
</evidence>
<gene>
    <name evidence="2" type="ORF">EV207_103175</name>
</gene>
<reference evidence="2 3" key="1">
    <citation type="submission" date="2019-03" db="EMBL/GenBank/DDBJ databases">
        <title>Genomic Encyclopedia of Type Strains, Phase IV (KMG-IV): sequencing the most valuable type-strain genomes for metagenomic binning, comparative biology and taxonomic classification.</title>
        <authorList>
            <person name="Goeker M."/>
        </authorList>
    </citation>
    <scope>NUCLEOTIDE SEQUENCE [LARGE SCALE GENOMIC DNA]</scope>
    <source>
        <strain evidence="2 3">DSM 19377</strain>
    </source>
</reference>
<dbReference type="EMBL" id="SLXK01000003">
    <property type="protein sequence ID" value="TCP31291.1"/>
    <property type="molecule type" value="Genomic_DNA"/>
</dbReference>
<accession>A0A4R2PB05</accession>
<protein>
    <submittedName>
        <fullName evidence="2">Uncharacterized protein</fullName>
    </submittedName>
</protein>
<proteinExistence type="predicted"/>
<evidence type="ECO:0000313" key="2">
    <source>
        <dbReference type="EMBL" id="TCP31291.1"/>
    </source>
</evidence>
<dbReference type="Proteomes" id="UP000295416">
    <property type="component" value="Unassembled WGS sequence"/>
</dbReference>
<feature type="region of interest" description="Disordered" evidence="1">
    <location>
        <begin position="25"/>
        <end position="58"/>
    </location>
</feature>
<keyword evidence="3" id="KW-1185">Reference proteome</keyword>
<dbReference type="AlphaFoldDB" id="A0A4R2PB05"/>
<dbReference type="RefSeq" id="WP_165886827.1">
    <property type="nucleotide sequence ID" value="NZ_SLXK01000003.1"/>
</dbReference>
<comment type="caution">
    <text evidence="2">The sequence shown here is derived from an EMBL/GenBank/DDBJ whole genome shotgun (WGS) entry which is preliminary data.</text>
</comment>